<reference evidence="1 2" key="1">
    <citation type="submission" date="2022-10" db="EMBL/GenBank/DDBJ databases">
        <title>Luteolibacter arcticus strain CCTCC AB 2014275, whole genome shotgun sequencing project.</title>
        <authorList>
            <person name="Zhao G."/>
            <person name="Shen L."/>
        </authorList>
    </citation>
    <scope>NUCLEOTIDE SEQUENCE [LARGE SCALE GENOMIC DNA]</scope>
    <source>
        <strain evidence="1 2">CCTCC AB 2014275</strain>
    </source>
</reference>
<protein>
    <submittedName>
        <fullName evidence="1">Uncharacterized protein</fullName>
    </submittedName>
</protein>
<evidence type="ECO:0000313" key="1">
    <source>
        <dbReference type="EMBL" id="MCW1926185.1"/>
    </source>
</evidence>
<proteinExistence type="predicted"/>
<dbReference type="EMBL" id="JAPDDT010000022">
    <property type="protein sequence ID" value="MCW1926185.1"/>
    <property type="molecule type" value="Genomic_DNA"/>
</dbReference>
<sequence length="46" mass="4784">MKLTTLILAAGIADGQLDRVAAMTARMAELDREVTAGARPAWAAGK</sequence>
<organism evidence="1 2">
    <name type="scientific">Luteolibacter arcticus</name>
    <dbReference type="NCBI Taxonomy" id="1581411"/>
    <lineage>
        <taxon>Bacteria</taxon>
        <taxon>Pseudomonadati</taxon>
        <taxon>Verrucomicrobiota</taxon>
        <taxon>Verrucomicrobiia</taxon>
        <taxon>Verrucomicrobiales</taxon>
        <taxon>Verrucomicrobiaceae</taxon>
        <taxon>Luteolibacter</taxon>
    </lineage>
</organism>
<dbReference type="RefSeq" id="WP_264490292.1">
    <property type="nucleotide sequence ID" value="NZ_JAPDDT010000022.1"/>
</dbReference>
<keyword evidence="2" id="KW-1185">Reference proteome</keyword>
<evidence type="ECO:0000313" key="2">
    <source>
        <dbReference type="Proteomes" id="UP001320876"/>
    </source>
</evidence>
<accession>A0ABT3GRN0</accession>
<gene>
    <name evidence="1" type="ORF">OKA05_26745</name>
</gene>
<dbReference type="Proteomes" id="UP001320876">
    <property type="component" value="Unassembled WGS sequence"/>
</dbReference>
<name>A0ABT3GRN0_9BACT</name>
<comment type="caution">
    <text evidence="1">The sequence shown here is derived from an EMBL/GenBank/DDBJ whole genome shotgun (WGS) entry which is preliminary data.</text>
</comment>